<evidence type="ECO:0000256" key="6">
    <source>
        <dbReference type="SAM" id="MobiDB-lite"/>
    </source>
</evidence>
<evidence type="ECO:0000256" key="3">
    <source>
        <dbReference type="ARBA" id="ARBA00022777"/>
    </source>
</evidence>
<dbReference type="Proteomes" id="UP000064967">
    <property type="component" value="Chromosome"/>
</dbReference>
<dbReference type="EMBL" id="CP012333">
    <property type="protein sequence ID" value="AKU94353.1"/>
    <property type="molecule type" value="Genomic_DNA"/>
</dbReference>
<dbReference type="GO" id="GO:0005524">
    <property type="term" value="F:ATP binding"/>
    <property type="evidence" value="ECO:0007669"/>
    <property type="project" value="UniProtKB-KW"/>
</dbReference>
<dbReference type="PROSITE" id="PS00108">
    <property type="entry name" value="PROTEIN_KINASE_ST"/>
    <property type="match status" value="1"/>
</dbReference>
<name>A0A0K1PLE3_9BACT</name>
<dbReference type="Gene3D" id="3.30.200.20">
    <property type="entry name" value="Phosphorylase Kinase, domain 1"/>
    <property type="match status" value="1"/>
</dbReference>
<dbReference type="STRING" id="1391654.AKJ09_01017"/>
<keyword evidence="2" id="KW-0547">Nucleotide-binding</keyword>
<dbReference type="Pfam" id="PF00069">
    <property type="entry name" value="Pkinase"/>
    <property type="match status" value="1"/>
</dbReference>
<keyword evidence="5" id="KW-0175">Coiled coil</keyword>
<keyword evidence="1" id="KW-0808">Transferase</keyword>
<dbReference type="PANTHER" id="PTHR43289">
    <property type="entry name" value="MITOGEN-ACTIVATED PROTEIN KINASE KINASE KINASE 20-RELATED"/>
    <property type="match status" value="1"/>
</dbReference>
<feature type="coiled-coil region" evidence="5">
    <location>
        <begin position="473"/>
        <end position="507"/>
    </location>
</feature>
<dbReference type="PANTHER" id="PTHR43289:SF6">
    <property type="entry name" value="SERINE_THREONINE-PROTEIN KINASE NEKL-3"/>
    <property type="match status" value="1"/>
</dbReference>
<dbReference type="GO" id="GO:0004674">
    <property type="term" value="F:protein serine/threonine kinase activity"/>
    <property type="evidence" value="ECO:0007669"/>
    <property type="project" value="UniProtKB-KW"/>
</dbReference>
<feature type="region of interest" description="Disordered" evidence="6">
    <location>
        <begin position="556"/>
        <end position="580"/>
    </location>
</feature>
<keyword evidence="9" id="KW-1185">Reference proteome</keyword>
<reference evidence="8 9" key="1">
    <citation type="submission" date="2015-08" db="EMBL/GenBank/DDBJ databases">
        <authorList>
            <person name="Babu N.S."/>
            <person name="Beckwith C.J."/>
            <person name="Beseler K.G."/>
            <person name="Brison A."/>
            <person name="Carone J.V."/>
            <person name="Caskin T.P."/>
            <person name="Diamond M."/>
            <person name="Durham M.E."/>
            <person name="Foxe J.M."/>
            <person name="Go M."/>
            <person name="Henderson B.A."/>
            <person name="Jones I.B."/>
            <person name="McGettigan J.A."/>
            <person name="Micheletti S.J."/>
            <person name="Nasrallah M.E."/>
            <person name="Ortiz D."/>
            <person name="Piller C.R."/>
            <person name="Privatt S.R."/>
            <person name="Schneider S.L."/>
            <person name="Sharp S."/>
            <person name="Smith T.C."/>
            <person name="Stanton J.D."/>
            <person name="Ullery H.E."/>
            <person name="Wilson R.J."/>
            <person name="Serrano M.G."/>
            <person name="Buck G."/>
            <person name="Lee V."/>
            <person name="Wang Y."/>
            <person name="Carvalho R."/>
            <person name="Voegtly L."/>
            <person name="Shi R."/>
            <person name="Duckworth R."/>
            <person name="Johnson A."/>
            <person name="Loviza R."/>
            <person name="Walstead R."/>
            <person name="Shah Z."/>
            <person name="Kiflezghi M."/>
            <person name="Wade K."/>
            <person name="Ball S.L."/>
            <person name="Bradley K.W."/>
            <person name="Asai D.J."/>
            <person name="Bowman C.A."/>
            <person name="Russell D.A."/>
            <person name="Pope W.H."/>
            <person name="Jacobs-Sera D."/>
            <person name="Hendrix R.W."/>
            <person name="Hatfull G.F."/>
        </authorList>
    </citation>
    <scope>NUCLEOTIDE SEQUENCE [LARGE SCALE GENOMIC DNA]</scope>
    <source>
        <strain evidence="8 9">DSM 27648</strain>
    </source>
</reference>
<dbReference type="AlphaFoldDB" id="A0A0K1PLE3"/>
<dbReference type="RefSeq" id="WP_146645961.1">
    <property type="nucleotide sequence ID" value="NZ_CP012333.1"/>
</dbReference>
<dbReference type="InterPro" id="IPR000719">
    <property type="entry name" value="Prot_kinase_dom"/>
</dbReference>
<feature type="region of interest" description="Disordered" evidence="6">
    <location>
        <begin position="294"/>
        <end position="316"/>
    </location>
</feature>
<dbReference type="InterPro" id="IPR011009">
    <property type="entry name" value="Kinase-like_dom_sf"/>
</dbReference>
<dbReference type="SMART" id="SM00220">
    <property type="entry name" value="S_TKc"/>
    <property type="match status" value="1"/>
</dbReference>
<keyword evidence="4" id="KW-0067">ATP-binding</keyword>
<dbReference type="KEGG" id="llu:AKJ09_01017"/>
<keyword evidence="8" id="KW-0723">Serine/threonine-protein kinase</keyword>
<evidence type="ECO:0000259" key="7">
    <source>
        <dbReference type="PROSITE" id="PS50011"/>
    </source>
</evidence>
<dbReference type="OrthoDB" id="5480511at2"/>
<protein>
    <submittedName>
        <fullName evidence="8">Serine/threonine protein kinase</fullName>
    </submittedName>
</protein>
<feature type="domain" description="Protein kinase" evidence="7">
    <location>
        <begin position="23"/>
        <end position="283"/>
    </location>
</feature>
<accession>A0A0K1PLE3</accession>
<evidence type="ECO:0000256" key="4">
    <source>
        <dbReference type="ARBA" id="ARBA00022840"/>
    </source>
</evidence>
<dbReference type="InterPro" id="IPR008271">
    <property type="entry name" value="Ser/Thr_kinase_AS"/>
</dbReference>
<proteinExistence type="predicted"/>
<evidence type="ECO:0000313" key="8">
    <source>
        <dbReference type="EMBL" id="AKU94353.1"/>
    </source>
</evidence>
<feature type="coiled-coil region" evidence="5">
    <location>
        <begin position="358"/>
        <end position="424"/>
    </location>
</feature>
<dbReference type="CDD" id="cd14014">
    <property type="entry name" value="STKc_PknB_like"/>
    <property type="match status" value="1"/>
</dbReference>
<evidence type="ECO:0000256" key="2">
    <source>
        <dbReference type="ARBA" id="ARBA00022741"/>
    </source>
</evidence>
<evidence type="ECO:0000256" key="1">
    <source>
        <dbReference type="ARBA" id="ARBA00022679"/>
    </source>
</evidence>
<dbReference type="Gene3D" id="1.10.510.10">
    <property type="entry name" value="Transferase(Phosphotransferase) domain 1"/>
    <property type="match status" value="1"/>
</dbReference>
<dbReference type="SUPFAM" id="SSF56112">
    <property type="entry name" value="Protein kinase-like (PK-like)"/>
    <property type="match status" value="1"/>
</dbReference>
<organism evidence="8 9">
    <name type="scientific">Labilithrix luteola</name>
    <dbReference type="NCBI Taxonomy" id="1391654"/>
    <lineage>
        <taxon>Bacteria</taxon>
        <taxon>Pseudomonadati</taxon>
        <taxon>Myxococcota</taxon>
        <taxon>Polyangia</taxon>
        <taxon>Polyangiales</taxon>
        <taxon>Labilitrichaceae</taxon>
        <taxon>Labilithrix</taxon>
    </lineage>
</organism>
<evidence type="ECO:0000256" key="5">
    <source>
        <dbReference type="SAM" id="Coils"/>
    </source>
</evidence>
<dbReference type="PROSITE" id="PS50011">
    <property type="entry name" value="PROTEIN_KINASE_DOM"/>
    <property type="match status" value="1"/>
</dbReference>
<gene>
    <name evidence="8" type="ORF">AKJ09_01017</name>
</gene>
<sequence>MNTSRNVTKPQDPMLGRVVAGRYRLEARAGEGGMGVVYRARHVLIDRVVALKLIRPDLRGETHLRAWMLREARAANRVDHAHIIDIHDIGETEEGELYLVMEYLVGTSLSSELAKGPMPLARAVDLLEQMCAALARAHDLGVVHRDLKSDNILLSSRGGRKDFVKILDFGLAHLAMDPRLAPKGAVFGTPEYMSPEQARGEEAGPPSDLYALGVLFFEMLTGQLPFRSNDRDTLLEMQRSSPPPKPAAIKPDVLPQAELIVLKLLEKERRKRYQDAHHLHEELKALQRSLPSTPWEVQQPGQENAAPPPPPPQSPGVIEWANRAALFSRMVSRVYPAGNLPTEVQNALVQTWDLASRATRLEGEVASHTRKLESLERRGRALRAEIGRKVEELAHEESRALRDAAAEQQEAAKLRELVQVAERAAGTAKAQADQAAQQGGAAATLRAIYERSGAAAALLDARREALGEREQKAQVKDAQAKDLRRQIDELRAQLARYAEALEEDLAAGREKVASRTREGLNFEKAFSEVSTLLLNHLKQKPEARDLIQELMSNMHGGSQAANAGSKHVVPMGTESRGPVL</sequence>
<evidence type="ECO:0000313" key="9">
    <source>
        <dbReference type="Proteomes" id="UP000064967"/>
    </source>
</evidence>
<keyword evidence="3 8" id="KW-0418">Kinase</keyword>